<sequence length="439" mass="47690">MFERLLSIRHWYLSEAFLDRVVPIVIKRLENGKDLSVVEQPHTFNVLSGGVYSEFSKKYGMQILFNEKGEMAAHIPLWGTMFKHSGMCNIGTAELASQIQTANQNKEVFKSIVIDIDTPGGAANSVEVLDRAIRTSGLPVTGWVDTMACSAGQWTASSIAASGGKVIVDSLVNSEMGSIGALMLYQNIAAKLEKEGIKAEIIRAPQSVDKARFNSLEELTKEQRNELLSELKDLTDSFISEVSGNYGGTLKEDTPKLWTGGTFNGAECLEIGLAHEQGDLSHAFNLSIDMANTRKKKTINFNSNMSLFKRLGLSLSLAQKLTAEELENVGKAEERLANAESENTRLSEENGNLTTQVADLTAQLETANSTISTHVATIAERDARIEELEEKPAATTTIVVADGDPEAVAKNQAIIDALPHNIAADANPMFNGSSKPEEK</sequence>
<evidence type="ECO:0000259" key="3">
    <source>
        <dbReference type="Pfam" id="PF01343"/>
    </source>
</evidence>
<evidence type="ECO:0000313" key="4">
    <source>
        <dbReference type="EMBL" id="GHE64894.1"/>
    </source>
</evidence>
<dbReference type="PANTHER" id="PTHR42987:SF4">
    <property type="entry name" value="PROTEASE SOHB-RELATED"/>
    <property type="match status" value="1"/>
</dbReference>
<feature type="domain" description="Peptidase S49" evidence="3">
    <location>
        <begin position="134"/>
        <end position="285"/>
    </location>
</feature>
<dbReference type="InterPro" id="IPR029045">
    <property type="entry name" value="ClpP/crotonase-like_dom_sf"/>
</dbReference>
<dbReference type="EMBL" id="BNAG01000003">
    <property type="protein sequence ID" value="GHE64894.1"/>
    <property type="molecule type" value="Genomic_DNA"/>
</dbReference>
<organism evidence="4 5">
    <name type="scientific">Roseivirga thermotolerans</name>
    <dbReference type="NCBI Taxonomy" id="1758176"/>
    <lineage>
        <taxon>Bacteria</taxon>
        <taxon>Pseudomonadati</taxon>
        <taxon>Bacteroidota</taxon>
        <taxon>Cytophagia</taxon>
        <taxon>Cytophagales</taxon>
        <taxon>Roseivirgaceae</taxon>
        <taxon>Roseivirga</taxon>
    </lineage>
</organism>
<dbReference type="InterPro" id="IPR002142">
    <property type="entry name" value="Peptidase_S49"/>
</dbReference>
<proteinExistence type="inferred from homology"/>
<protein>
    <recommendedName>
        <fullName evidence="3">Peptidase S49 domain-containing protein</fullName>
    </recommendedName>
</protein>
<name>A0ABQ3I960_9BACT</name>
<accession>A0ABQ3I960</accession>
<evidence type="ECO:0000256" key="1">
    <source>
        <dbReference type="ARBA" id="ARBA00008683"/>
    </source>
</evidence>
<dbReference type="Pfam" id="PF01343">
    <property type="entry name" value="Peptidase_S49"/>
    <property type="match status" value="1"/>
</dbReference>
<dbReference type="RefSeq" id="WP_189630105.1">
    <property type="nucleotide sequence ID" value="NZ_BNAG01000003.1"/>
</dbReference>
<evidence type="ECO:0000313" key="5">
    <source>
        <dbReference type="Proteomes" id="UP000658258"/>
    </source>
</evidence>
<dbReference type="Proteomes" id="UP000658258">
    <property type="component" value="Unassembled WGS sequence"/>
</dbReference>
<dbReference type="PANTHER" id="PTHR42987">
    <property type="entry name" value="PEPTIDASE S49"/>
    <property type="match status" value="1"/>
</dbReference>
<dbReference type="Gene3D" id="3.90.226.10">
    <property type="entry name" value="2-enoyl-CoA Hydratase, Chain A, domain 1"/>
    <property type="match status" value="1"/>
</dbReference>
<comment type="caution">
    <text evidence="4">The sequence shown here is derived from an EMBL/GenBank/DDBJ whole genome shotgun (WGS) entry which is preliminary data.</text>
</comment>
<dbReference type="SUPFAM" id="SSF52096">
    <property type="entry name" value="ClpP/crotonase"/>
    <property type="match status" value="1"/>
</dbReference>
<keyword evidence="5" id="KW-1185">Reference proteome</keyword>
<gene>
    <name evidence="4" type="ORF">GCM10011340_19870</name>
</gene>
<keyword evidence="2" id="KW-0175">Coiled coil</keyword>
<reference evidence="5" key="1">
    <citation type="journal article" date="2019" name="Int. J. Syst. Evol. Microbiol.">
        <title>The Global Catalogue of Microorganisms (GCM) 10K type strain sequencing project: providing services to taxonomists for standard genome sequencing and annotation.</title>
        <authorList>
            <consortium name="The Broad Institute Genomics Platform"/>
            <consortium name="The Broad Institute Genome Sequencing Center for Infectious Disease"/>
            <person name="Wu L."/>
            <person name="Ma J."/>
        </authorList>
    </citation>
    <scope>NUCLEOTIDE SEQUENCE [LARGE SCALE GENOMIC DNA]</scope>
    <source>
        <strain evidence="5">CGMCC 1.15111</strain>
    </source>
</reference>
<feature type="coiled-coil region" evidence="2">
    <location>
        <begin position="322"/>
        <end position="363"/>
    </location>
</feature>
<evidence type="ECO:0000256" key="2">
    <source>
        <dbReference type="SAM" id="Coils"/>
    </source>
</evidence>
<comment type="similarity">
    <text evidence="1">Belongs to the peptidase S49 family.</text>
</comment>